<keyword evidence="1" id="KW-1133">Transmembrane helix</keyword>
<evidence type="ECO:0000313" key="3">
    <source>
        <dbReference type="Proteomes" id="UP001597101"/>
    </source>
</evidence>
<protein>
    <submittedName>
        <fullName evidence="2">Uncharacterized protein</fullName>
    </submittedName>
</protein>
<evidence type="ECO:0000313" key="2">
    <source>
        <dbReference type="EMBL" id="MFD0917476.1"/>
    </source>
</evidence>
<feature type="transmembrane region" description="Helical" evidence="1">
    <location>
        <begin position="6"/>
        <end position="26"/>
    </location>
</feature>
<name>A0ABW3FG56_9HYPH</name>
<dbReference type="Proteomes" id="UP001597101">
    <property type="component" value="Unassembled WGS sequence"/>
</dbReference>
<comment type="caution">
    <text evidence="2">The sequence shown here is derived from an EMBL/GenBank/DDBJ whole genome shotgun (WGS) entry which is preliminary data.</text>
</comment>
<accession>A0ABW3FG56</accession>
<reference evidence="3" key="1">
    <citation type="journal article" date="2019" name="Int. J. Syst. Evol. Microbiol.">
        <title>The Global Catalogue of Microorganisms (GCM) 10K type strain sequencing project: providing services to taxonomists for standard genome sequencing and annotation.</title>
        <authorList>
            <consortium name="The Broad Institute Genomics Platform"/>
            <consortium name="The Broad Institute Genome Sequencing Center for Infectious Disease"/>
            <person name="Wu L."/>
            <person name="Ma J."/>
        </authorList>
    </citation>
    <scope>NUCLEOTIDE SEQUENCE [LARGE SCALE GENOMIC DNA]</scope>
    <source>
        <strain evidence="3">CCUG 60023</strain>
    </source>
</reference>
<sequence length="119" mass="13892">MIFEFIEIRFAVVMLLGALMAAYFYFAPDTETFLFDGQIVTVDERMAGSPLRTRWVFDKPNRLLGDFKVFEMDRDRMVVRPTLKQKCVLKADGTGTCVFDSPYKDFPFKDFSFEWSVGR</sequence>
<dbReference type="RefSeq" id="WP_377213338.1">
    <property type="nucleotide sequence ID" value="NZ_JBHTJV010000013.1"/>
</dbReference>
<organism evidence="2 3">
    <name type="scientific">Pseudahrensia aquimaris</name>
    <dbReference type="NCBI Taxonomy" id="744461"/>
    <lineage>
        <taxon>Bacteria</taxon>
        <taxon>Pseudomonadati</taxon>
        <taxon>Pseudomonadota</taxon>
        <taxon>Alphaproteobacteria</taxon>
        <taxon>Hyphomicrobiales</taxon>
        <taxon>Ahrensiaceae</taxon>
        <taxon>Pseudahrensia</taxon>
    </lineage>
</organism>
<keyword evidence="3" id="KW-1185">Reference proteome</keyword>
<keyword evidence="1" id="KW-0472">Membrane</keyword>
<keyword evidence="1" id="KW-0812">Transmembrane</keyword>
<gene>
    <name evidence="2" type="ORF">ACFQ14_13785</name>
</gene>
<evidence type="ECO:0000256" key="1">
    <source>
        <dbReference type="SAM" id="Phobius"/>
    </source>
</evidence>
<dbReference type="EMBL" id="JBHTJV010000013">
    <property type="protein sequence ID" value="MFD0917476.1"/>
    <property type="molecule type" value="Genomic_DNA"/>
</dbReference>
<proteinExistence type="predicted"/>